<sequence length="646" mass="73548">MKIVVNSLIQAIPAIFNVFCVCLVFWLVFAIMGVQFFKGRFYKCVNELGEVLDHTVAPNKIVCCHKARAYKFAWVNSFPNFDSVPQAYIALLYLATFEGWNEVIRIATDARDVDQQPVRDIDMGAAVYFLAFCLFGGFLTTNLFVGVIIDNFNSLKKKFEGDLYEALMSPAQFRFYTSIKRLGRKMPRKVIPKPTSPARLAFFELAVSERGEFVMFILIFLNMAVMCWDKYANSVLDDAILEALNAFFIYIYTLEALVKLIGLGSYYFKVGWNVFDLVILIVSMVDYGVSDLITASVPIPPSMVRLLRIMRVGRMLRLMKAAKSIRRIVFSLLVSLPSLFNVGALMVLVIFIYAIIGMSVFGRIAYAGSIDEITNFETFTNAFFLLFRLTTLAGWDDILGSLVPTETECGAESEADCGLPGKPDCVSYIVGLIYMVSFIIITNYVIVNMFIAIILENFDQATKEDELDVTSDDVDIFMNKWAVFDGEATQFIELKYLSPFLNSLEPPLRMKFPNQTAITALDIPIYRRGLVQEYDVLRSLLVFVLAQAEAKQMEDIQTIINTRFTKQFRQRRVLPLVSTTRIWKIQNNSATMLQRFWRNKVKRRKAAAAAMNVYKDNAVIKNETVYRTNKGIMRKHQDAETVKLSD</sequence>
<dbReference type="Gene3D" id="1.10.238.10">
    <property type="entry name" value="EF-hand"/>
    <property type="match status" value="1"/>
</dbReference>
<dbReference type="PRINTS" id="PR01433">
    <property type="entry name" value="POLYCYSTIN2"/>
</dbReference>
<evidence type="ECO:0000259" key="6">
    <source>
        <dbReference type="Pfam" id="PF00520"/>
    </source>
</evidence>
<dbReference type="InterPro" id="IPR005821">
    <property type="entry name" value="Ion_trans_dom"/>
</dbReference>
<evidence type="ECO:0000313" key="7">
    <source>
        <dbReference type="EMBL" id="CAL8141948.1"/>
    </source>
</evidence>
<feature type="transmembrane region" description="Helical" evidence="5">
    <location>
        <begin position="243"/>
        <end position="267"/>
    </location>
</feature>
<feature type="transmembrane region" description="Helical" evidence="5">
    <location>
        <begin position="287"/>
        <end position="307"/>
    </location>
</feature>
<comment type="caution">
    <text evidence="7">The sequence shown here is derived from an EMBL/GenBank/DDBJ whole genome shotgun (WGS) entry which is preliminary data.</text>
</comment>
<evidence type="ECO:0000256" key="2">
    <source>
        <dbReference type="ARBA" id="ARBA00022692"/>
    </source>
</evidence>
<proteinExistence type="predicted"/>
<evidence type="ECO:0000313" key="8">
    <source>
        <dbReference type="Proteomes" id="UP001642540"/>
    </source>
</evidence>
<feature type="domain" description="Ion transport" evidence="6">
    <location>
        <begin position="1"/>
        <end position="158"/>
    </location>
</feature>
<name>A0ABP1S233_9HEXA</name>
<evidence type="ECO:0000256" key="5">
    <source>
        <dbReference type="SAM" id="Phobius"/>
    </source>
</evidence>
<gene>
    <name evidence="7" type="ORF">ODALV1_LOCUS28904</name>
</gene>
<feature type="transmembrane region" description="Helical" evidence="5">
    <location>
        <begin position="328"/>
        <end position="356"/>
    </location>
</feature>
<keyword evidence="3 5" id="KW-1133">Transmembrane helix</keyword>
<dbReference type="SUPFAM" id="SSF81324">
    <property type="entry name" value="Voltage-gated potassium channels"/>
    <property type="match status" value="2"/>
</dbReference>
<feature type="transmembrane region" description="Helical" evidence="5">
    <location>
        <begin position="213"/>
        <end position="231"/>
    </location>
</feature>
<dbReference type="InterPro" id="IPR027359">
    <property type="entry name" value="Volt_channel_dom_sf"/>
</dbReference>
<evidence type="ECO:0000256" key="4">
    <source>
        <dbReference type="ARBA" id="ARBA00023136"/>
    </source>
</evidence>
<dbReference type="InterPro" id="IPR044564">
    <property type="entry name" value="Na_chnl_inactivation_gate"/>
</dbReference>
<feature type="transmembrane region" description="Helical" evidence="5">
    <location>
        <begin position="12"/>
        <end position="34"/>
    </location>
</feature>
<dbReference type="EMBL" id="CAXLJM020000148">
    <property type="protein sequence ID" value="CAL8141948.1"/>
    <property type="molecule type" value="Genomic_DNA"/>
</dbReference>
<evidence type="ECO:0000256" key="3">
    <source>
        <dbReference type="ARBA" id="ARBA00022989"/>
    </source>
</evidence>
<dbReference type="CDD" id="cd13433">
    <property type="entry name" value="Na_channel_gate"/>
    <property type="match status" value="1"/>
</dbReference>
<dbReference type="Gene3D" id="1.10.287.70">
    <property type="match status" value="2"/>
</dbReference>
<dbReference type="Pfam" id="PF00520">
    <property type="entry name" value="Ion_trans"/>
    <property type="match status" value="2"/>
</dbReference>
<feature type="transmembrane region" description="Helical" evidence="5">
    <location>
        <begin position="428"/>
        <end position="455"/>
    </location>
</feature>
<keyword evidence="4 5" id="KW-0472">Membrane</keyword>
<reference evidence="7 8" key="1">
    <citation type="submission" date="2024-08" db="EMBL/GenBank/DDBJ databases">
        <authorList>
            <person name="Cucini C."/>
            <person name="Frati F."/>
        </authorList>
    </citation>
    <scope>NUCLEOTIDE SEQUENCE [LARGE SCALE GENOMIC DNA]</scope>
</reference>
<dbReference type="PANTHER" id="PTHR10037:SF62">
    <property type="entry name" value="SODIUM CHANNEL PROTEIN 60E"/>
    <property type="match status" value="1"/>
</dbReference>
<keyword evidence="8" id="KW-1185">Reference proteome</keyword>
<feature type="transmembrane region" description="Helical" evidence="5">
    <location>
        <begin position="125"/>
        <end position="149"/>
    </location>
</feature>
<dbReference type="PANTHER" id="PTHR10037">
    <property type="entry name" value="VOLTAGE-GATED CATION CHANNEL CALCIUM AND SODIUM"/>
    <property type="match status" value="1"/>
</dbReference>
<protein>
    <recommendedName>
        <fullName evidence="6">Ion transport domain-containing protein</fullName>
    </recommendedName>
</protein>
<dbReference type="Gene3D" id="1.20.120.350">
    <property type="entry name" value="Voltage-gated potassium channels. Chain C"/>
    <property type="match status" value="1"/>
</dbReference>
<dbReference type="InterPro" id="IPR003915">
    <property type="entry name" value="PKD_2"/>
</dbReference>
<keyword evidence="2 5" id="KW-0812">Transmembrane</keyword>
<organism evidence="7 8">
    <name type="scientific">Orchesella dallaii</name>
    <dbReference type="NCBI Taxonomy" id="48710"/>
    <lineage>
        <taxon>Eukaryota</taxon>
        <taxon>Metazoa</taxon>
        <taxon>Ecdysozoa</taxon>
        <taxon>Arthropoda</taxon>
        <taxon>Hexapoda</taxon>
        <taxon>Collembola</taxon>
        <taxon>Entomobryomorpha</taxon>
        <taxon>Entomobryoidea</taxon>
        <taxon>Orchesellidae</taxon>
        <taxon>Orchesellinae</taxon>
        <taxon>Orchesella</taxon>
    </lineage>
</organism>
<accession>A0ABP1S233</accession>
<dbReference type="Proteomes" id="UP001642540">
    <property type="component" value="Unassembled WGS sequence"/>
</dbReference>
<evidence type="ECO:0000256" key="1">
    <source>
        <dbReference type="ARBA" id="ARBA00004141"/>
    </source>
</evidence>
<dbReference type="InterPro" id="IPR043203">
    <property type="entry name" value="VGCC_Ca_Na"/>
</dbReference>
<feature type="domain" description="Ion transport" evidence="6">
    <location>
        <begin position="212"/>
        <end position="464"/>
    </location>
</feature>
<comment type="subcellular location">
    <subcellularLocation>
        <location evidence="1">Membrane</location>
        <topology evidence="1">Multi-pass membrane protein</topology>
    </subcellularLocation>
</comment>